<dbReference type="eggNOG" id="COG0580">
    <property type="taxonomic scope" value="Bacteria"/>
</dbReference>
<feature type="transmembrane region" description="Helical" evidence="7">
    <location>
        <begin position="32"/>
        <end position="51"/>
    </location>
</feature>
<evidence type="ECO:0000256" key="5">
    <source>
        <dbReference type="ARBA" id="ARBA00023136"/>
    </source>
</evidence>
<dbReference type="STRING" id="765952.PUV_10980"/>
<dbReference type="Gene3D" id="1.20.1080.10">
    <property type="entry name" value="Glycerol uptake facilitator protein"/>
    <property type="match status" value="1"/>
</dbReference>
<dbReference type="InterPro" id="IPR022357">
    <property type="entry name" value="MIP_CS"/>
</dbReference>
<feature type="transmembrane region" description="Helical" evidence="7">
    <location>
        <begin position="106"/>
        <end position="127"/>
    </location>
</feature>
<dbReference type="EMBL" id="FR872580">
    <property type="protein sequence ID" value="CCB86048.1"/>
    <property type="molecule type" value="Genomic_DNA"/>
</dbReference>
<dbReference type="Proteomes" id="UP000000495">
    <property type="component" value="Chromosome"/>
</dbReference>
<evidence type="ECO:0000256" key="4">
    <source>
        <dbReference type="ARBA" id="ARBA00022989"/>
    </source>
</evidence>
<evidence type="ECO:0000256" key="3">
    <source>
        <dbReference type="ARBA" id="ARBA00022692"/>
    </source>
</evidence>
<feature type="transmembrane region" description="Helical" evidence="7">
    <location>
        <begin position="72"/>
        <end position="94"/>
    </location>
</feature>
<dbReference type="PANTHER" id="PTHR45724">
    <property type="entry name" value="AQUAPORIN NIP2-1"/>
    <property type="match status" value="1"/>
</dbReference>
<organism evidence="8 9">
    <name type="scientific">Parachlamydia acanthamoebae (strain UV7)</name>
    <dbReference type="NCBI Taxonomy" id="765952"/>
    <lineage>
        <taxon>Bacteria</taxon>
        <taxon>Pseudomonadati</taxon>
        <taxon>Chlamydiota</taxon>
        <taxon>Chlamydiia</taxon>
        <taxon>Parachlamydiales</taxon>
        <taxon>Parachlamydiaceae</taxon>
        <taxon>Parachlamydia</taxon>
    </lineage>
</organism>
<dbReference type="InterPro" id="IPR000425">
    <property type="entry name" value="MIP"/>
</dbReference>
<feature type="transmembrane region" description="Helical" evidence="7">
    <location>
        <begin position="139"/>
        <end position="161"/>
    </location>
</feature>
<dbReference type="Pfam" id="PF00230">
    <property type="entry name" value="MIP"/>
    <property type="match status" value="1"/>
</dbReference>
<keyword evidence="9" id="KW-1185">Reference proteome</keyword>
<dbReference type="InterPro" id="IPR023271">
    <property type="entry name" value="Aquaporin-like"/>
</dbReference>
<keyword evidence="5 7" id="KW-0472">Membrane</keyword>
<dbReference type="PROSITE" id="PS00221">
    <property type="entry name" value="MIP"/>
    <property type="match status" value="1"/>
</dbReference>
<comment type="subcellular location">
    <subcellularLocation>
        <location evidence="1">Membrane</location>
        <topology evidence="1">Multi-pass membrane protein</topology>
    </subcellularLocation>
</comment>
<dbReference type="AlphaFoldDB" id="F8KYT8"/>
<gene>
    <name evidence="8" type="primary">niP4-1</name>
    <name evidence="8" type="ordered locus">PUV_10980</name>
</gene>
<dbReference type="InterPro" id="IPR034294">
    <property type="entry name" value="Aquaporin_transptr"/>
</dbReference>
<dbReference type="HOGENOM" id="CLU_020019_3_2_0"/>
<evidence type="ECO:0000313" key="8">
    <source>
        <dbReference type="EMBL" id="CCB86048.1"/>
    </source>
</evidence>
<keyword evidence="3 6" id="KW-0812">Transmembrane</keyword>
<reference evidence="8 9" key="2">
    <citation type="journal article" date="2011" name="Mol. Biol. Evol.">
        <title>Unity in variety--the pan-genome of the Chlamydiae.</title>
        <authorList>
            <person name="Collingro A."/>
            <person name="Tischler P."/>
            <person name="Weinmaier T."/>
            <person name="Penz T."/>
            <person name="Heinz E."/>
            <person name="Brunham R.C."/>
            <person name="Read T.D."/>
            <person name="Bavoil P.M."/>
            <person name="Sachse K."/>
            <person name="Kahane S."/>
            <person name="Friedman M.G."/>
            <person name="Rattei T."/>
            <person name="Myers G.S."/>
            <person name="Horn M."/>
        </authorList>
    </citation>
    <scope>NUCLEOTIDE SEQUENCE [LARGE SCALE GENOMIC DNA]</scope>
    <source>
        <strain evidence="9">UV7</strain>
    </source>
</reference>
<dbReference type="SUPFAM" id="SSF81338">
    <property type="entry name" value="Aquaporin-like"/>
    <property type="match status" value="1"/>
</dbReference>
<evidence type="ECO:0000313" key="9">
    <source>
        <dbReference type="Proteomes" id="UP000000495"/>
    </source>
</evidence>
<proteinExistence type="inferred from homology"/>
<evidence type="ECO:0000256" key="7">
    <source>
        <dbReference type="SAM" id="Phobius"/>
    </source>
</evidence>
<dbReference type="KEGG" id="puv:PUV_10980"/>
<keyword evidence="2 6" id="KW-0813">Transport</keyword>
<evidence type="ECO:0000256" key="6">
    <source>
        <dbReference type="RuleBase" id="RU000477"/>
    </source>
</evidence>
<feature type="transmembrane region" description="Helical" evidence="7">
    <location>
        <begin position="181"/>
        <end position="199"/>
    </location>
</feature>
<accession>F8KYT8</accession>
<reference key="1">
    <citation type="journal article" date="2011" name="Mol. Biol. Evol.">
        <title>Unity in variety -- the pan-genome of the Chlamydiae.</title>
        <authorList>
            <person name="Collingro A."/>
            <person name="Tischler P."/>
            <person name="Weinmaier T."/>
            <person name="Penz T."/>
            <person name="Heinz E."/>
            <person name="Brunham R.C."/>
            <person name="Read T.D."/>
            <person name="Bavoil P.M."/>
            <person name="Sachse K."/>
            <person name="Kahane S."/>
            <person name="Friedman M.G."/>
            <person name="Rattei T."/>
            <person name="Myers G.S.A."/>
            <person name="Horn M."/>
        </authorList>
    </citation>
    <scope>NUCLEOTIDE SEQUENCE</scope>
    <source>
        <strain>UV7</strain>
    </source>
</reference>
<name>F8KYT8_PARAV</name>
<comment type="similarity">
    <text evidence="6">Belongs to the MIP/aquaporin (TC 1.A.8) family.</text>
</comment>
<dbReference type="RefSeq" id="WP_013924751.1">
    <property type="nucleotide sequence ID" value="NC_015702.1"/>
</dbReference>
<sequence>MKYIYEFIGTFFLVLTVGMTALEPGAGPLAPLAVGAALAVMVYAGGHISGGHYNPAVSLAVYLRERLTTKDLWLYWVAQFLGGALAALLTAYFKSGFAQAPLTIDAAKALIAEFLFTFALCYVVLNVATARATQGNSYYGWAIGFTVLVGAYAVGTLSGAAFNPAVALGISLLKISAWTNFWIFLVANFLGGAAAAYVFKAAHPNE</sequence>
<keyword evidence="4 7" id="KW-1133">Transmembrane helix</keyword>
<dbReference type="GO" id="GO:0015267">
    <property type="term" value="F:channel activity"/>
    <property type="evidence" value="ECO:0007669"/>
    <property type="project" value="InterPro"/>
</dbReference>
<protein>
    <submittedName>
        <fullName evidence="8">Putative aquaporin NIP4-1</fullName>
    </submittedName>
</protein>
<evidence type="ECO:0000256" key="1">
    <source>
        <dbReference type="ARBA" id="ARBA00004141"/>
    </source>
</evidence>
<dbReference type="GO" id="GO:0016020">
    <property type="term" value="C:membrane"/>
    <property type="evidence" value="ECO:0007669"/>
    <property type="project" value="UniProtKB-SubCell"/>
</dbReference>
<dbReference type="PANTHER" id="PTHR45724:SF13">
    <property type="entry name" value="AQUAPORIN NIP1-1-RELATED"/>
    <property type="match status" value="1"/>
</dbReference>
<evidence type="ECO:0000256" key="2">
    <source>
        <dbReference type="ARBA" id="ARBA00022448"/>
    </source>
</evidence>
<dbReference type="PRINTS" id="PR00783">
    <property type="entry name" value="MINTRINSICP"/>
</dbReference>